<keyword evidence="2" id="KW-0480">Metal-thiolate cluster</keyword>
<proteinExistence type="evidence at transcript level"/>
<dbReference type="Gene3D" id="4.10.10.10">
    <property type="entry name" value="Metallothionein Isoform II"/>
    <property type="match status" value="1"/>
</dbReference>
<dbReference type="GO" id="GO:0046872">
    <property type="term" value="F:metal ion binding"/>
    <property type="evidence" value="ECO:0007669"/>
    <property type="project" value="UniProtKB-KW"/>
</dbReference>
<feature type="non-terminal residue" evidence="3">
    <location>
        <position position="48"/>
    </location>
</feature>
<feature type="non-terminal residue" evidence="3">
    <location>
        <position position="1"/>
    </location>
</feature>
<protein>
    <submittedName>
        <fullName evidence="3">Metallothionein</fullName>
    </submittedName>
</protein>
<reference evidence="3" key="1">
    <citation type="journal article" date="2015" name="C. R. Biol.">
        <title>Identification and expression of an atypical isoform of metallothionein in the African clawed frog Xenopus laevis.</title>
        <authorList>
            <person name="Scudiero R"/>
        </authorList>
    </citation>
    <scope>NUCLEOTIDE SEQUENCE</scope>
    <source>
        <tissue evidence="3">Stage 24 tadpoles</tissue>
    </source>
</reference>
<keyword evidence="1" id="KW-0479">Metal-binding</keyword>
<evidence type="ECO:0000256" key="2">
    <source>
        <dbReference type="ARBA" id="ARBA00022851"/>
    </source>
</evidence>
<gene>
    <name evidence="3" type="primary">MT</name>
</gene>
<dbReference type="EMBL" id="LN681256">
    <property type="protein sequence ID" value="CEK40175.1"/>
    <property type="molecule type" value="mRNA"/>
</dbReference>
<dbReference type="InterPro" id="IPR017854">
    <property type="entry name" value="Metalthion_dom_sf"/>
</dbReference>
<dbReference type="InterPro" id="IPR023587">
    <property type="entry name" value="Metalthion_dom_sf_vert"/>
</dbReference>
<sequence length="48" mass="5112">PCCCKGACKCENAKCKQVKKKCCCPADCSKCSQGCNCEKDGQKCSCPQ</sequence>
<organism evidence="3">
    <name type="scientific">Xenopus laevis</name>
    <name type="common">African clawed frog</name>
    <dbReference type="NCBI Taxonomy" id="8355"/>
    <lineage>
        <taxon>Eukaryota</taxon>
        <taxon>Metazoa</taxon>
        <taxon>Chordata</taxon>
        <taxon>Craniata</taxon>
        <taxon>Vertebrata</taxon>
        <taxon>Euteleostomi</taxon>
        <taxon>Amphibia</taxon>
        <taxon>Batrachia</taxon>
        <taxon>Anura</taxon>
        <taxon>Pipoidea</taxon>
        <taxon>Pipidae</taxon>
        <taxon>Xenopodinae</taxon>
        <taxon>Xenopus</taxon>
        <taxon>Xenopus</taxon>
    </lineage>
</organism>
<name>A0A0H5C4P2_XENLA</name>
<dbReference type="SUPFAM" id="SSF57868">
    <property type="entry name" value="Metallothionein"/>
    <property type="match status" value="1"/>
</dbReference>
<evidence type="ECO:0000313" key="3">
    <source>
        <dbReference type="EMBL" id="CEK40175.1"/>
    </source>
</evidence>
<dbReference type="AlphaFoldDB" id="A0A0H5C4P2"/>
<accession>A0A0H5C4P2</accession>
<evidence type="ECO:0000256" key="1">
    <source>
        <dbReference type="ARBA" id="ARBA00022723"/>
    </source>
</evidence>